<sequence>MQFTAIDFETANRRSDSACQLAAVVVEAGRIVDQRCWLIRPRPFYFSGFNIQIHGIRPEDVEQEPEFADLWPEIHAFLGDRCLVAHNAAFDIKVLTACLKTHRLTLPELRFTCTRLIAKQTWPQWGRFGLKPVSDRLGIRFQHHDALEDSLACAKVLLAASIKRQCGSLEALEQTLRIERGQCGPLGYRGARLARGRTRRPTSTTSQPAASGRGARSRSAVAVGEATAIEPPQAGALVDVHRLLLRAEMVRSLAGKRVCVSGSFRSLSRDQVTALVTALGGQPLPASESPADICIQGLDDSPPNNPQATAQADVTWSEQQFLEQLVSESRFC</sequence>
<dbReference type="OrthoDB" id="9759736at2"/>
<dbReference type="CDD" id="cd06130">
    <property type="entry name" value="DNA_pol_III_epsilon_like"/>
    <property type="match status" value="1"/>
</dbReference>
<dbReference type="Gene3D" id="3.40.50.10190">
    <property type="entry name" value="BRCT domain"/>
    <property type="match status" value="1"/>
</dbReference>
<evidence type="ECO:0000256" key="3">
    <source>
        <dbReference type="SAM" id="MobiDB-lite"/>
    </source>
</evidence>
<dbReference type="InterPro" id="IPR036420">
    <property type="entry name" value="BRCT_dom_sf"/>
</dbReference>
<comment type="function">
    <text evidence="1">DNA polymerase III is a complex, multichain enzyme responsible for most of the replicative synthesis in bacteria. The epsilon subunit contain the editing function and is a proofreading 3'-5' exonuclease.</text>
</comment>
<dbReference type="EC" id="2.7.7.7" evidence="5"/>
<organism evidence="5 6">
    <name type="scientific">Roseimaritima ulvae</name>
    <dbReference type="NCBI Taxonomy" id="980254"/>
    <lineage>
        <taxon>Bacteria</taxon>
        <taxon>Pseudomonadati</taxon>
        <taxon>Planctomycetota</taxon>
        <taxon>Planctomycetia</taxon>
        <taxon>Pirellulales</taxon>
        <taxon>Pirellulaceae</taxon>
        <taxon>Roseimaritima</taxon>
    </lineage>
</organism>
<dbReference type="RefSeq" id="WP_068135978.1">
    <property type="nucleotide sequence ID" value="NZ_CP042914.1"/>
</dbReference>
<proteinExistence type="predicted"/>
<dbReference type="GO" id="GO:0008408">
    <property type="term" value="F:3'-5' exonuclease activity"/>
    <property type="evidence" value="ECO:0007669"/>
    <property type="project" value="TreeGrafter"/>
</dbReference>
<dbReference type="KEGG" id="rul:UC8_00130"/>
<dbReference type="Gene3D" id="3.30.420.10">
    <property type="entry name" value="Ribonuclease H-like superfamily/Ribonuclease H"/>
    <property type="match status" value="1"/>
</dbReference>
<dbReference type="PANTHER" id="PTHR30231:SF42">
    <property type="entry name" value="EXONUCLEASE"/>
    <property type="match status" value="1"/>
</dbReference>
<dbReference type="GO" id="GO:0003887">
    <property type="term" value="F:DNA-directed DNA polymerase activity"/>
    <property type="evidence" value="ECO:0007669"/>
    <property type="project" value="UniProtKB-EC"/>
</dbReference>
<name>A0A5B9QKE4_9BACT</name>
<accession>A0A5B9QKE4</accession>
<dbReference type="InterPro" id="IPR036397">
    <property type="entry name" value="RNaseH_sf"/>
</dbReference>
<keyword evidence="5" id="KW-0808">Transferase</keyword>
<reference evidence="5 6" key="1">
    <citation type="submission" date="2019-08" db="EMBL/GenBank/DDBJ databases">
        <title>Deep-cultivation of Planctomycetes and their phenomic and genomic characterization uncovers novel biology.</title>
        <authorList>
            <person name="Wiegand S."/>
            <person name="Jogler M."/>
            <person name="Boedeker C."/>
            <person name="Pinto D."/>
            <person name="Vollmers J."/>
            <person name="Rivas-Marin E."/>
            <person name="Kohn T."/>
            <person name="Peeters S.H."/>
            <person name="Heuer A."/>
            <person name="Rast P."/>
            <person name="Oberbeckmann S."/>
            <person name="Bunk B."/>
            <person name="Jeske O."/>
            <person name="Meyerdierks A."/>
            <person name="Storesund J.E."/>
            <person name="Kallscheuer N."/>
            <person name="Luecker S."/>
            <person name="Lage O.M."/>
            <person name="Pohl T."/>
            <person name="Merkel B.J."/>
            <person name="Hornburger P."/>
            <person name="Mueller R.-W."/>
            <person name="Bruemmer F."/>
            <person name="Labrenz M."/>
            <person name="Spormann A.M."/>
            <person name="Op den Camp H."/>
            <person name="Overmann J."/>
            <person name="Amann R."/>
            <person name="Jetten M.S.M."/>
            <person name="Mascher T."/>
            <person name="Medema M.H."/>
            <person name="Devos D.P."/>
            <person name="Kaster A.-K."/>
            <person name="Ovreas L."/>
            <person name="Rohde M."/>
            <person name="Galperin M.Y."/>
            <person name="Jogler C."/>
        </authorList>
    </citation>
    <scope>NUCLEOTIDE SEQUENCE [LARGE SCALE GENOMIC DNA]</scope>
    <source>
        <strain evidence="5 6">UC8</strain>
    </source>
</reference>
<dbReference type="SUPFAM" id="SSF53098">
    <property type="entry name" value="Ribonuclease H-like"/>
    <property type="match status" value="1"/>
</dbReference>
<feature type="domain" description="Exonuclease" evidence="4">
    <location>
        <begin position="2"/>
        <end position="165"/>
    </location>
</feature>
<evidence type="ECO:0000259" key="4">
    <source>
        <dbReference type="SMART" id="SM00479"/>
    </source>
</evidence>
<dbReference type="PANTHER" id="PTHR30231">
    <property type="entry name" value="DNA POLYMERASE III SUBUNIT EPSILON"/>
    <property type="match status" value="1"/>
</dbReference>
<dbReference type="GO" id="GO:0003676">
    <property type="term" value="F:nucleic acid binding"/>
    <property type="evidence" value="ECO:0007669"/>
    <property type="project" value="InterPro"/>
</dbReference>
<gene>
    <name evidence="5" type="primary">polC</name>
    <name evidence="5" type="ORF">UC8_00130</name>
</gene>
<evidence type="ECO:0000313" key="6">
    <source>
        <dbReference type="Proteomes" id="UP000325286"/>
    </source>
</evidence>
<dbReference type="EMBL" id="CP042914">
    <property type="protein sequence ID" value="QEG38060.1"/>
    <property type="molecule type" value="Genomic_DNA"/>
</dbReference>
<dbReference type="InterPro" id="IPR013520">
    <property type="entry name" value="Ribonucl_H"/>
</dbReference>
<comment type="subunit">
    <text evidence="2">DNA polymerase III contains a core (composed of alpha, epsilon and theta chains) that associates with a tau subunit. This core dimerizes to form the POLIII' complex. PolIII' associates with the gamma complex (composed of gamma, delta, delta', psi and chi chains) and with the beta chain to form the complete DNA polymerase III complex.</text>
</comment>
<dbReference type="FunFam" id="3.30.420.10:FF:000045">
    <property type="entry name" value="3'-5' exonuclease DinG"/>
    <property type="match status" value="1"/>
</dbReference>
<dbReference type="InterPro" id="IPR012337">
    <property type="entry name" value="RNaseH-like_sf"/>
</dbReference>
<dbReference type="GO" id="GO:0005829">
    <property type="term" value="C:cytosol"/>
    <property type="evidence" value="ECO:0007669"/>
    <property type="project" value="TreeGrafter"/>
</dbReference>
<dbReference type="SMART" id="SM00479">
    <property type="entry name" value="EXOIII"/>
    <property type="match status" value="1"/>
</dbReference>
<feature type="compositionally biased region" description="Low complexity" evidence="3">
    <location>
        <begin position="201"/>
        <end position="217"/>
    </location>
</feature>
<keyword evidence="5" id="KW-0548">Nucleotidyltransferase</keyword>
<dbReference type="AlphaFoldDB" id="A0A5B9QKE4"/>
<dbReference type="Proteomes" id="UP000325286">
    <property type="component" value="Chromosome"/>
</dbReference>
<feature type="region of interest" description="Disordered" evidence="3">
    <location>
        <begin position="194"/>
        <end position="217"/>
    </location>
</feature>
<protein>
    <submittedName>
        <fullName evidence="5">DNA polymerase III PolC-type</fullName>
        <ecNumber evidence="5">2.7.7.7</ecNumber>
    </submittedName>
</protein>
<keyword evidence="6" id="KW-1185">Reference proteome</keyword>
<evidence type="ECO:0000313" key="5">
    <source>
        <dbReference type="EMBL" id="QEG38060.1"/>
    </source>
</evidence>
<evidence type="ECO:0000256" key="2">
    <source>
        <dbReference type="ARBA" id="ARBA00026073"/>
    </source>
</evidence>
<evidence type="ECO:0000256" key="1">
    <source>
        <dbReference type="ARBA" id="ARBA00025483"/>
    </source>
</evidence>
<dbReference type="Pfam" id="PF00929">
    <property type="entry name" value="RNase_T"/>
    <property type="match status" value="1"/>
</dbReference>